<dbReference type="EMBL" id="JBHRZS010000003">
    <property type="protein sequence ID" value="MFC3879044.1"/>
    <property type="molecule type" value="Genomic_DNA"/>
</dbReference>
<dbReference type="SUPFAM" id="SSF56935">
    <property type="entry name" value="Porins"/>
    <property type="match status" value="1"/>
</dbReference>
<dbReference type="SUPFAM" id="SSF49452">
    <property type="entry name" value="Starch-binding domain-like"/>
    <property type="match status" value="1"/>
</dbReference>
<evidence type="ECO:0000313" key="4">
    <source>
        <dbReference type="Proteomes" id="UP001595805"/>
    </source>
</evidence>
<feature type="chain" id="PRO_5046241430" evidence="1">
    <location>
        <begin position="21"/>
        <end position="924"/>
    </location>
</feature>
<evidence type="ECO:0000313" key="3">
    <source>
        <dbReference type="EMBL" id="MFC3879044.1"/>
    </source>
</evidence>
<organism evidence="3 4">
    <name type="scientific">Algoriphagus namhaensis</name>
    <dbReference type="NCBI Taxonomy" id="915353"/>
    <lineage>
        <taxon>Bacteria</taxon>
        <taxon>Pseudomonadati</taxon>
        <taxon>Bacteroidota</taxon>
        <taxon>Cytophagia</taxon>
        <taxon>Cytophagales</taxon>
        <taxon>Cyclobacteriaceae</taxon>
        <taxon>Algoriphagus</taxon>
    </lineage>
</organism>
<protein>
    <submittedName>
        <fullName evidence="3">Carboxypeptidase-like regulatory domain-containing protein</fullName>
    </submittedName>
</protein>
<evidence type="ECO:0000259" key="2">
    <source>
        <dbReference type="Pfam" id="PF07715"/>
    </source>
</evidence>
<keyword evidence="4" id="KW-1185">Reference proteome</keyword>
<dbReference type="Gene3D" id="2.170.130.10">
    <property type="entry name" value="TonB-dependent receptor, plug domain"/>
    <property type="match status" value="1"/>
</dbReference>
<feature type="domain" description="TonB-dependent receptor plug" evidence="2">
    <location>
        <begin position="710"/>
        <end position="812"/>
    </location>
</feature>
<dbReference type="RefSeq" id="WP_377903093.1">
    <property type="nucleotide sequence ID" value="NZ_JBHRZS010000003.1"/>
</dbReference>
<dbReference type="Gene3D" id="2.60.40.1120">
    <property type="entry name" value="Carboxypeptidase-like, regulatory domain"/>
    <property type="match status" value="1"/>
</dbReference>
<feature type="signal peptide" evidence="1">
    <location>
        <begin position="1"/>
        <end position="20"/>
    </location>
</feature>
<dbReference type="Gene3D" id="2.60.40.1930">
    <property type="match status" value="1"/>
</dbReference>
<sequence>MKKSLFSLAFLIGLTFWAQAQTAQIQGVVKDAETGEILPFCNVFINNTTISTATDMDGKYVLEGLEPGPLEVSFSYLGYVAETKTVTLTAGGSLTVNLSMKPYISELSDVEIKASRDKAWERDLRKFNNLFLGNDPNAALSEIQNPWVIDFEEGEDKNTFVAKAAQPIEIVNKYLGYKITFDLKEFFQARTNYKISGAARFEELEPTSDAQKATWNQNRADVYRKSPMNMFRAIVKGEQEQEGFFLYGDKPGGSQNMNMRSDIFANELGKSVVPYKPDDLVKKASEPGQYLIHLKGRIEIHYQKGYSQVNTYVDAPYPVSWLEVNKEMVRVKENGFILNPQELVFSGDMDRKRISTLLPLDYDAEKAIQLQNLDKTAANFQEKIYLHTDKPYYYEGDEVFFKGYLNYGNPYLRNELSKILHVELVDTARNLILDKKYAIRDGLVFGNFTLPDSLKAQKYYLRAYTNWTRNYGPDHYYTAPLPVLGIYQRVESTETKAPASPKGVTVLSDLNTYGPRQKVTLTVQTKNEQGLPVPATLSVSVLDQTQILPIQESVPIGPSLALAEIPESMGLDRFSYPVEFSIKEDWVLYDQKNKTTAGTVVAFVNDFEGMVNLEANRDGEFAMEGMEFYGKMKLAMQATDNKGKPVSKIEKINALRPPMAFPENAYFPKIKTVSEPIRAIEIEEDVEVLEEVLVEDKGTIERKAIYGTPSYVVTGEKLFATGNVTDLVNSLAGNVPGMRVTVEGGTGRQQIRIRAGAASVSGSMEPIVMLNESIMVSSPSSTAADNLKSINPFDIDRIEIVSRTVSMLGDQGRNGVIAVYLKKYDPDAPQAMNPTEASGFAEFEIEGFEPTKPFFQLDYAQEEDQSFEDKRQTLYWNPFLVTDERGNLELTFYTNEIAGPMTVYVRGLGLDGRPISGTFTINAK</sequence>
<dbReference type="Pfam" id="PF07715">
    <property type="entry name" value="Plug"/>
    <property type="match status" value="1"/>
</dbReference>
<comment type="caution">
    <text evidence="3">The sequence shown here is derived from an EMBL/GenBank/DDBJ whole genome shotgun (WGS) entry which is preliminary data.</text>
</comment>
<dbReference type="InterPro" id="IPR013784">
    <property type="entry name" value="Carb-bd-like_fold"/>
</dbReference>
<dbReference type="InterPro" id="IPR012910">
    <property type="entry name" value="Plug_dom"/>
</dbReference>
<evidence type="ECO:0000256" key="1">
    <source>
        <dbReference type="SAM" id="SignalP"/>
    </source>
</evidence>
<dbReference type="Proteomes" id="UP001595805">
    <property type="component" value="Unassembled WGS sequence"/>
</dbReference>
<gene>
    <name evidence="3" type="ORF">ACFOSV_02595</name>
</gene>
<proteinExistence type="predicted"/>
<keyword evidence="1" id="KW-0732">Signal</keyword>
<reference evidence="4" key="1">
    <citation type="journal article" date="2019" name="Int. J. Syst. Evol. Microbiol.">
        <title>The Global Catalogue of Microorganisms (GCM) 10K type strain sequencing project: providing services to taxonomists for standard genome sequencing and annotation.</title>
        <authorList>
            <consortium name="The Broad Institute Genomics Platform"/>
            <consortium name="The Broad Institute Genome Sequencing Center for Infectious Disease"/>
            <person name="Wu L."/>
            <person name="Ma J."/>
        </authorList>
    </citation>
    <scope>NUCLEOTIDE SEQUENCE [LARGE SCALE GENOMIC DNA]</scope>
    <source>
        <strain evidence="4">CCUG 60523</strain>
    </source>
</reference>
<dbReference type="Pfam" id="PF13715">
    <property type="entry name" value="CarbopepD_reg_2"/>
    <property type="match status" value="1"/>
</dbReference>
<dbReference type="InterPro" id="IPR037066">
    <property type="entry name" value="Plug_dom_sf"/>
</dbReference>
<accession>A0ABV8AQU0</accession>
<name>A0ABV8AQU0_9BACT</name>